<protein>
    <submittedName>
        <fullName evidence="1">Uncharacterized protein</fullName>
    </submittedName>
</protein>
<evidence type="ECO:0000313" key="2">
    <source>
        <dbReference type="Proteomes" id="UP000249661"/>
    </source>
</evidence>
<sequence>MSRHLQLYELVKRPNTPKLPYTNASNPILHNLPEVFYSPVQFQSDTLTPPPPPPLRFSTHQTPGAWPTVPPCRHHPNFTAAEVFPRSRQANQRTGKSGSI</sequence>
<keyword evidence="2" id="KW-1185">Reference proteome</keyword>
<reference evidence="1" key="1">
    <citation type="submission" date="2018-02" db="EMBL/GenBank/DDBJ databases">
        <title>The genomes of Aspergillus section Nigri reveals drivers in fungal speciation.</title>
        <authorList>
            <consortium name="DOE Joint Genome Institute"/>
            <person name="Vesth T.C."/>
            <person name="Nybo J."/>
            <person name="Theobald S."/>
            <person name="Brandl J."/>
            <person name="Frisvad J.C."/>
            <person name="Nielsen K.F."/>
            <person name="Lyhne E.K."/>
            <person name="Kogle M.E."/>
            <person name="Kuo A."/>
            <person name="Riley R."/>
            <person name="Clum A."/>
            <person name="Nolan M."/>
            <person name="Lipzen A."/>
            <person name="Salamov A."/>
            <person name="Henrissat B."/>
            <person name="Wiebenga A."/>
            <person name="De vries R.P."/>
            <person name="Grigoriev I.V."/>
            <person name="Mortensen U.H."/>
            <person name="Andersen M.R."/>
            <person name="Baker S.E."/>
        </authorList>
    </citation>
    <scope>NUCLEOTIDE SEQUENCE</scope>
    <source>
        <strain evidence="1">CBS 121060</strain>
    </source>
</reference>
<accession>A0ACD1HD56</accession>
<organism evidence="1 2">
    <name type="scientific">Aspergillus aculeatinus CBS 121060</name>
    <dbReference type="NCBI Taxonomy" id="1448322"/>
    <lineage>
        <taxon>Eukaryota</taxon>
        <taxon>Fungi</taxon>
        <taxon>Dikarya</taxon>
        <taxon>Ascomycota</taxon>
        <taxon>Pezizomycotina</taxon>
        <taxon>Eurotiomycetes</taxon>
        <taxon>Eurotiomycetidae</taxon>
        <taxon>Eurotiales</taxon>
        <taxon>Aspergillaceae</taxon>
        <taxon>Aspergillus</taxon>
        <taxon>Aspergillus subgen. Circumdati</taxon>
    </lineage>
</organism>
<gene>
    <name evidence="1" type="ORF">BO66DRAFT_390942</name>
</gene>
<dbReference type="EMBL" id="KZ824949">
    <property type="protein sequence ID" value="RAH71369.1"/>
    <property type="molecule type" value="Genomic_DNA"/>
</dbReference>
<dbReference type="Proteomes" id="UP000249661">
    <property type="component" value="Unassembled WGS sequence"/>
</dbReference>
<evidence type="ECO:0000313" key="1">
    <source>
        <dbReference type="EMBL" id="RAH71369.1"/>
    </source>
</evidence>
<proteinExistence type="predicted"/>
<name>A0ACD1HD56_9EURO</name>